<keyword evidence="3" id="KW-1003">Cell membrane</keyword>
<keyword evidence="5 7" id="KW-1133">Transmembrane helix</keyword>
<dbReference type="Pfam" id="PF21082">
    <property type="entry name" value="MS_channel_3rd"/>
    <property type="match status" value="1"/>
</dbReference>
<sequence>MTIAIVLGWSAIAHSQLSSSPTAASNDPHKPPKGVTRLGEYEIANVNSPLDKNLLFKVVSPTVFNRDEPPEGSLPVEVRAEEITQRLMRALDRANKAKQTPIISVATLNNRLILQLNDDQTTRSLRLVTVTEPDADYYGKTLEELAQEWRKILQAEVERIERLFSPNVLSQRVGQAIQISIGLVLGSVVLWFLRRTLIRKQTVLQARYQEHIAEAKEAAVKRSQAETSVNIQAIDTSESEAHTIAHQRSQFLEIIQRQFTLKRQLGIYSFLTLLLFWAFILGWYIGIVVIMSRVPYLMRWWSEALARPLALLIIWFFTSIVIRIGKSLIDYIIDVWTTHPSLPLSETQRITLRSATVSGALKGLITFVFITFGILRTLDIFNVPTSSILAGGAVIGIAISLGSQSLMKDLVNGCLILMEDQFAVGDVVEIGNKSGLVENLNLRVTQLRNGEGKLITIPNSNITDVNNLTRLWSRVDFSIVVAYENDPKQVLEILRQVSQQLYSEVEWRDRLPESPEVLGIDDLSHTGMLVRVWIKTAPMEQWNVGREFRLRVRLAFEANNIQIGRPQWITYNTDKE</sequence>
<protein>
    <submittedName>
        <fullName evidence="11">Mechanosensitive ion channel family protein</fullName>
    </submittedName>
</protein>
<dbReference type="Proteomes" id="UP000514713">
    <property type="component" value="Chromosome"/>
</dbReference>
<comment type="subcellular location">
    <subcellularLocation>
        <location evidence="1">Cell membrane</location>
        <topology evidence="1">Multi-pass membrane protein</topology>
    </subcellularLocation>
</comment>
<dbReference type="GO" id="GO:0005886">
    <property type="term" value="C:plasma membrane"/>
    <property type="evidence" value="ECO:0007669"/>
    <property type="project" value="UniProtKB-SubCell"/>
</dbReference>
<dbReference type="PANTHER" id="PTHR30460:SF0">
    <property type="entry name" value="MODERATE CONDUCTANCE MECHANOSENSITIVE CHANNEL YBIO"/>
    <property type="match status" value="1"/>
</dbReference>
<comment type="similarity">
    <text evidence="2">Belongs to the MscS (TC 1.A.23) family.</text>
</comment>
<feature type="domain" description="Mechanosensitive ion channel transmembrane helices 2/3" evidence="10">
    <location>
        <begin position="363"/>
        <end position="404"/>
    </location>
</feature>
<dbReference type="InterPro" id="IPR045276">
    <property type="entry name" value="YbiO_bact"/>
</dbReference>
<dbReference type="AlphaFoldDB" id="A0A7D7LBF0"/>
<evidence type="ECO:0000256" key="2">
    <source>
        <dbReference type="ARBA" id="ARBA00008017"/>
    </source>
</evidence>
<reference evidence="12" key="1">
    <citation type="submission" date="2020-06" db="EMBL/GenBank/DDBJ databases">
        <title>Nostoc edaphicum CCNP1411 genome.</title>
        <authorList>
            <person name="Fidor A."/>
            <person name="Grabski M."/>
            <person name="Gawor J."/>
            <person name="Gromadka R."/>
            <person name="Wegrzyn G."/>
            <person name="Mazur-Marzec H."/>
        </authorList>
    </citation>
    <scope>NUCLEOTIDE SEQUENCE [LARGE SCALE GENOMIC DNA]</scope>
    <source>
        <strain evidence="12">CCNP1411</strain>
    </source>
</reference>
<dbReference type="InterPro" id="IPR011066">
    <property type="entry name" value="MscS_channel_C_sf"/>
</dbReference>
<feature type="transmembrane region" description="Helical" evidence="7">
    <location>
        <begin position="355"/>
        <end position="375"/>
    </location>
</feature>
<dbReference type="Gene3D" id="2.30.30.60">
    <property type="match status" value="1"/>
</dbReference>
<evidence type="ECO:0000256" key="1">
    <source>
        <dbReference type="ARBA" id="ARBA00004651"/>
    </source>
</evidence>
<dbReference type="SUPFAM" id="SSF82861">
    <property type="entry name" value="Mechanosensitive channel protein MscS (YggB), transmembrane region"/>
    <property type="match status" value="1"/>
</dbReference>
<keyword evidence="6 7" id="KW-0472">Membrane</keyword>
<dbReference type="SUPFAM" id="SSF50182">
    <property type="entry name" value="Sm-like ribonucleoproteins"/>
    <property type="match status" value="1"/>
</dbReference>
<evidence type="ECO:0000256" key="5">
    <source>
        <dbReference type="ARBA" id="ARBA00022989"/>
    </source>
</evidence>
<accession>A0A7D7LBF0</accession>
<dbReference type="Gene3D" id="1.10.287.1260">
    <property type="match status" value="1"/>
</dbReference>
<dbReference type="GO" id="GO:0008381">
    <property type="term" value="F:mechanosensitive monoatomic ion channel activity"/>
    <property type="evidence" value="ECO:0007669"/>
    <property type="project" value="InterPro"/>
</dbReference>
<evidence type="ECO:0000256" key="6">
    <source>
        <dbReference type="ARBA" id="ARBA00023136"/>
    </source>
</evidence>
<name>A0A7D7LBF0_9NOSO</name>
<proteinExistence type="inferred from homology"/>
<evidence type="ECO:0000256" key="7">
    <source>
        <dbReference type="SAM" id="Phobius"/>
    </source>
</evidence>
<evidence type="ECO:0000259" key="8">
    <source>
        <dbReference type="Pfam" id="PF00924"/>
    </source>
</evidence>
<feature type="transmembrane region" description="Helical" evidence="7">
    <location>
        <begin position="381"/>
        <end position="401"/>
    </location>
</feature>
<organism evidence="11 12">
    <name type="scientific">Nostoc edaphicum CCNP1411</name>
    <dbReference type="NCBI Taxonomy" id="1472755"/>
    <lineage>
        <taxon>Bacteria</taxon>
        <taxon>Bacillati</taxon>
        <taxon>Cyanobacteriota</taxon>
        <taxon>Cyanophyceae</taxon>
        <taxon>Nostocales</taxon>
        <taxon>Nostocaceae</taxon>
        <taxon>Nostoc</taxon>
    </lineage>
</organism>
<evidence type="ECO:0000313" key="12">
    <source>
        <dbReference type="Proteomes" id="UP000514713"/>
    </source>
</evidence>
<dbReference type="FunFam" id="2.30.30.60:FF:000001">
    <property type="entry name" value="MscS Mechanosensitive ion channel"/>
    <property type="match status" value="1"/>
</dbReference>
<evidence type="ECO:0000313" key="11">
    <source>
        <dbReference type="EMBL" id="QMS89213.1"/>
    </source>
</evidence>
<evidence type="ECO:0000256" key="4">
    <source>
        <dbReference type="ARBA" id="ARBA00022692"/>
    </source>
</evidence>
<dbReference type="InterPro" id="IPR011014">
    <property type="entry name" value="MscS_channel_TM-2"/>
</dbReference>
<keyword evidence="12" id="KW-1185">Reference proteome</keyword>
<keyword evidence="4 7" id="KW-0812">Transmembrane</keyword>
<evidence type="ECO:0000259" key="10">
    <source>
        <dbReference type="Pfam" id="PF21088"/>
    </source>
</evidence>
<dbReference type="InterPro" id="IPR006685">
    <property type="entry name" value="MscS_channel_2nd"/>
</dbReference>
<dbReference type="SUPFAM" id="SSF82689">
    <property type="entry name" value="Mechanosensitive channel protein MscS (YggB), C-terminal domain"/>
    <property type="match status" value="1"/>
</dbReference>
<dbReference type="InterPro" id="IPR010920">
    <property type="entry name" value="LSM_dom_sf"/>
</dbReference>
<feature type="transmembrane region" description="Helical" evidence="7">
    <location>
        <begin position="304"/>
        <end position="322"/>
    </location>
</feature>
<dbReference type="InterPro" id="IPR049142">
    <property type="entry name" value="MS_channel_1st"/>
</dbReference>
<dbReference type="InterPro" id="IPR049278">
    <property type="entry name" value="MS_channel_C"/>
</dbReference>
<evidence type="ECO:0000256" key="3">
    <source>
        <dbReference type="ARBA" id="ARBA00022475"/>
    </source>
</evidence>
<evidence type="ECO:0000259" key="9">
    <source>
        <dbReference type="Pfam" id="PF21082"/>
    </source>
</evidence>
<dbReference type="KEGG" id="ned:HUN01_17105"/>
<dbReference type="Gene3D" id="3.30.70.100">
    <property type="match status" value="1"/>
</dbReference>
<feature type="transmembrane region" description="Helical" evidence="7">
    <location>
        <begin position="265"/>
        <end position="292"/>
    </location>
</feature>
<dbReference type="Pfam" id="PF00924">
    <property type="entry name" value="MS_channel_2nd"/>
    <property type="match status" value="1"/>
</dbReference>
<feature type="domain" description="Mechanosensitive ion channel MscS C-terminal" evidence="9">
    <location>
        <begin position="475"/>
        <end position="563"/>
    </location>
</feature>
<gene>
    <name evidence="11" type="ORF">HUN01_17105</name>
</gene>
<dbReference type="Pfam" id="PF21088">
    <property type="entry name" value="MS_channel_1st"/>
    <property type="match status" value="1"/>
</dbReference>
<dbReference type="InterPro" id="IPR023408">
    <property type="entry name" value="MscS_beta-dom_sf"/>
</dbReference>
<feature type="domain" description="Mechanosensitive ion channel MscS" evidence="8">
    <location>
        <begin position="406"/>
        <end position="470"/>
    </location>
</feature>
<dbReference type="PANTHER" id="PTHR30460">
    <property type="entry name" value="MODERATE CONDUCTANCE MECHANOSENSITIVE CHANNEL YBIO"/>
    <property type="match status" value="1"/>
</dbReference>
<dbReference type="FunFam" id="3.30.70.100:FF:000018">
    <property type="entry name" value="MscS mechanosensitive ion channel"/>
    <property type="match status" value="1"/>
</dbReference>
<dbReference type="EMBL" id="CP054698">
    <property type="protein sequence ID" value="QMS89213.1"/>
    <property type="molecule type" value="Genomic_DNA"/>
</dbReference>
<feature type="transmembrane region" description="Helical" evidence="7">
    <location>
        <begin position="173"/>
        <end position="193"/>
    </location>
</feature>